<comment type="similarity">
    <text evidence="1">Belongs to the 14-3-3 family.</text>
</comment>
<accession>A0AA88REK7</accession>
<dbReference type="Gene3D" id="1.20.190.20">
    <property type="entry name" value="14-3-3 domain"/>
    <property type="match status" value="1"/>
</dbReference>
<proteinExistence type="inferred from homology"/>
<dbReference type="InterPro" id="IPR023410">
    <property type="entry name" value="14-3-3_domain"/>
</dbReference>
<dbReference type="InterPro" id="IPR036815">
    <property type="entry name" value="14-3-3_dom_sf"/>
</dbReference>
<dbReference type="PROSITE" id="PS00797">
    <property type="entry name" value="1433_2"/>
    <property type="match status" value="1"/>
</dbReference>
<evidence type="ECO:0000259" key="2">
    <source>
        <dbReference type="Pfam" id="PF00244"/>
    </source>
</evidence>
<sequence>MELVLNWAVGRHIWVCSNCMPVLDAVLYDYDLACRILAFEEAIAELDTLGEESYKDSTLIMQLLRDNLTLWTSDMQSYYHELTDLSRFDLRFDHEVMKLQRLHGFQAVVQRKEKLQIRSCLSKATLHITEKGYYKKSSFRINTSFSSVYKRIIYCYIIHLEEEM</sequence>
<name>A0AA88REK7_9ASTE</name>
<organism evidence="3 4">
    <name type="scientific">Escallonia rubra</name>
    <dbReference type="NCBI Taxonomy" id="112253"/>
    <lineage>
        <taxon>Eukaryota</taxon>
        <taxon>Viridiplantae</taxon>
        <taxon>Streptophyta</taxon>
        <taxon>Embryophyta</taxon>
        <taxon>Tracheophyta</taxon>
        <taxon>Spermatophyta</taxon>
        <taxon>Magnoliopsida</taxon>
        <taxon>eudicotyledons</taxon>
        <taxon>Gunneridae</taxon>
        <taxon>Pentapetalae</taxon>
        <taxon>asterids</taxon>
        <taxon>campanulids</taxon>
        <taxon>Escalloniales</taxon>
        <taxon>Escalloniaceae</taxon>
        <taxon>Escallonia</taxon>
    </lineage>
</organism>
<evidence type="ECO:0000256" key="1">
    <source>
        <dbReference type="ARBA" id="ARBA00006141"/>
    </source>
</evidence>
<comment type="caution">
    <text evidence="3">The sequence shown here is derived from an EMBL/GenBank/DDBJ whole genome shotgun (WGS) entry which is preliminary data.</text>
</comment>
<dbReference type="InterPro" id="IPR023409">
    <property type="entry name" value="14-3-3_CS"/>
</dbReference>
<dbReference type="Proteomes" id="UP001187471">
    <property type="component" value="Unassembled WGS sequence"/>
</dbReference>
<dbReference type="SUPFAM" id="SSF48445">
    <property type="entry name" value="14-3-3 protein"/>
    <property type="match status" value="1"/>
</dbReference>
<protein>
    <recommendedName>
        <fullName evidence="2">14-3-3 domain-containing protein</fullName>
    </recommendedName>
</protein>
<evidence type="ECO:0000313" key="3">
    <source>
        <dbReference type="EMBL" id="KAK2977306.1"/>
    </source>
</evidence>
<dbReference type="Pfam" id="PF00244">
    <property type="entry name" value="14-3-3"/>
    <property type="match status" value="1"/>
</dbReference>
<dbReference type="InterPro" id="IPR000308">
    <property type="entry name" value="14-3-3"/>
</dbReference>
<dbReference type="AlphaFoldDB" id="A0AA88REK7"/>
<feature type="domain" description="14-3-3" evidence="2">
    <location>
        <begin position="33"/>
        <end position="72"/>
    </location>
</feature>
<keyword evidence="4" id="KW-1185">Reference proteome</keyword>
<evidence type="ECO:0000313" key="4">
    <source>
        <dbReference type="Proteomes" id="UP001187471"/>
    </source>
</evidence>
<gene>
    <name evidence="3" type="ORF">RJ640_013071</name>
</gene>
<dbReference type="PANTHER" id="PTHR18860">
    <property type="entry name" value="14-3-3 PROTEIN"/>
    <property type="match status" value="1"/>
</dbReference>
<dbReference type="EMBL" id="JAVXUO010001999">
    <property type="protein sequence ID" value="KAK2977306.1"/>
    <property type="molecule type" value="Genomic_DNA"/>
</dbReference>
<reference evidence="3" key="1">
    <citation type="submission" date="2022-12" db="EMBL/GenBank/DDBJ databases">
        <title>Draft genome assemblies for two species of Escallonia (Escalloniales).</title>
        <authorList>
            <person name="Chanderbali A."/>
            <person name="Dervinis C."/>
            <person name="Anghel I."/>
            <person name="Soltis D."/>
            <person name="Soltis P."/>
            <person name="Zapata F."/>
        </authorList>
    </citation>
    <scope>NUCLEOTIDE SEQUENCE</scope>
    <source>
        <strain evidence="3">UCBG92.1500</strain>
        <tissue evidence="3">Leaf</tissue>
    </source>
</reference>